<keyword evidence="10" id="KW-1185">Reference proteome</keyword>
<name>A0A1H9GL13_9GAMM</name>
<dbReference type="PANTHER" id="PTHR30246:SF1">
    <property type="entry name" value="2-DEHYDRO-3-DEOXY-6-PHOSPHOGALACTONATE ALDOLASE-RELATED"/>
    <property type="match status" value="1"/>
</dbReference>
<dbReference type="InterPro" id="IPR000887">
    <property type="entry name" value="Aldlse_KDPG_KHG"/>
</dbReference>
<evidence type="ECO:0000256" key="1">
    <source>
        <dbReference type="ARBA" id="ARBA00000654"/>
    </source>
</evidence>
<dbReference type="Gene3D" id="3.20.20.70">
    <property type="entry name" value="Aldolase class I"/>
    <property type="match status" value="1"/>
</dbReference>
<comment type="similarity">
    <text evidence="3">Belongs to the KHG/KDPG aldolase family.</text>
</comment>
<dbReference type="STRING" id="355243.SAMN03080615_01750"/>
<protein>
    <recommendedName>
        <fullName evidence="5">2-dehydro-3-deoxy-phosphogluconate aldolase</fullName>
        <ecNumber evidence="5">4.1.2.14</ecNumber>
    </recommendedName>
</protein>
<keyword evidence="7" id="KW-0704">Schiff base</keyword>
<dbReference type="EC" id="4.1.2.14" evidence="5"/>
<evidence type="ECO:0000256" key="5">
    <source>
        <dbReference type="ARBA" id="ARBA00013063"/>
    </source>
</evidence>
<keyword evidence="6" id="KW-0456">Lyase</keyword>
<dbReference type="CDD" id="cd00452">
    <property type="entry name" value="KDPG_aldolase"/>
    <property type="match status" value="1"/>
</dbReference>
<dbReference type="PROSITE" id="PS00160">
    <property type="entry name" value="ALDOLASE_KDPG_KHG_2"/>
    <property type="match status" value="1"/>
</dbReference>
<accession>A0A1H9GL13</accession>
<dbReference type="PROSITE" id="PS00159">
    <property type="entry name" value="ALDOLASE_KDPG_KHG_1"/>
    <property type="match status" value="1"/>
</dbReference>
<comment type="subunit">
    <text evidence="4">Homotrimer.</text>
</comment>
<evidence type="ECO:0000256" key="8">
    <source>
        <dbReference type="ARBA" id="ARBA00023277"/>
    </source>
</evidence>
<dbReference type="GO" id="GO:0008675">
    <property type="term" value="F:2-dehydro-3-deoxy-phosphogluconate aldolase activity"/>
    <property type="evidence" value="ECO:0007669"/>
    <property type="project" value="UniProtKB-EC"/>
</dbReference>
<keyword evidence="8" id="KW-0119">Carbohydrate metabolism</keyword>
<dbReference type="OrthoDB" id="9805177at2"/>
<dbReference type="InterPro" id="IPR031338">
    <property type="entry name" value="KDPG/KHG_AS_2"/>
</dbReference>
<sequence>MTKQTLSAEMTAKVDQLCSLGPVIPVLTIENVADAVPIAEALVEGGLPVLEVTLRTGNALKVIEAIAHSVPQAKVGAGTVIDPESFQRCIDSGSSFIVSPGITGELLDYGVNSDTIYLPGIQTVSELMEGIKRGYKRFKFFPAEISGGTATLKAFGGPFADIRFCPTGGIRVHTAADYLALANVMCVGGTWLTPDELIANKDWAGIMRLAKEAVSSATQSGL</sequence>
<dbReference type="InterPro" id="IPR031337">
    <property type="entry name" value="KDPG/KHG_AS_1"/>
</dbReference>
<evidence type="ECO:0000256" key="6">
    <source>
        <dbReference type="ARBA" id="ARBA00023239"/>
    </source>
</evidence>
<dbReference type="RefSeq" id="WP_091356704.1">
    <property type="nucleotide sequence ID" value="NZ_FOGB01000004.1"/>
</dbReference>
<evidence type="ECO:0000313" key="9">
    <source>
        <dbReference type="EMBL" id="SEQ50802.1"/>
    </source>
</evidence>
<dbReference type="AlphaFoldDB" id="A0A1H9GL13"/>
<dbReference type="PANTHER" id="PTHR30246">
    <property type="entry name" value="2-KETO-3-DEOXY-6-PHOSPHOGLUCONATE ALDOLASE"/>
    <property type="match status" value="1"/>
</dbReference>
<comment type="catalytic activity">
    <reaction evidence="1">
        <text>2-dehydro-3-deoxy-6-phospho-D-gluconate = D-glyceraldehyde 3-phosphate + pyruvate</text>
        <dbReference type="Rhea" id="RHEA:17089"/>
        <dbReference type="ChEBI" id="CHEBI:15361"/>
        <dbReference type="ChEBI" id="CHEBI:57569"/>
        <dbReference type="ChEBI" id="CHEBI:59776"/>
        <dbReference type="EC" id="4.1.2.14"/>
    </reaction>
</comment>
<evidence type="ECO:0000256" key="3">
    <source>
        <dbReference type="ARBA" id="ARBA00006906"/>
    </source>
</evidence>
<dbReference type="NCBIfam" id="TIGR01182">
    <property type="entry name" value="eda"/>
    <property type="match status" value="1"/>
</dbReference>
<dbReference type="Pfam" id="PF01081">
    <property type="entry name" value="Aldolase"/>
    <property type="match status" value="1"/>
</dbReference>
<evidence type="ECO:0000256" key="7">
    <source>
        <dbReference type="ARBA" id="ARBA00023270"/>
    </source>
</evidence>
<gene>
    <name evidence="9" type="ORF">SAMN03080615_01750</name>
</gene>
<evidence type="ECO:0000313" key="10">
    <source>
        <dbReference type="Proteomes" id="UP000198749"/>
    </source>
</evidence>
<proteinExistence type="inferred from homology"/>
<dbReference type="EMBL" id="FOGB01000004">
    <property type="protein sequence ID" value="SEQ50802.1"/>
    <property type="molecule type" value="Genomic_DNA"/>
</dbReference>
<organism evidence="9 10">
    <name type="scientific">Amphritea atlantica</name>
    <dbReference type="NCBI Taxonomy" id="355243"/>
    <lineage>
        <taxon>Bacteria</taxon>
        <taxon>Pseudomonadati</taxon>
        <taxon>Pseudomonadota</taxon>
        <taxon>Gammaproteobacteria</taxon>
        <taxon>Oceanospirillales</taxon>
        <taxon>Oceanospirillaceae</taxon>
        <taxon>Amphritea</taxon>
    </lineage>
</organism>
<evidence type="ECO:0000256" key="4">
    <source>
        <dbReference type="ARBA" id="ARBA00011233"/>
    </source>
</evidence>
<comment type="pathway">
    <text evidence="2">Carbohydrate acid metabolism; 2-dehydro-3-deoxy-D-gluconate degradation; D-glyceraldehyde 3-phosphate and pyruvate from 2-dehydro-3-deoxy-D-gluconate: step 2/2.</text>
</comment>
<dbReference type="NCBIfam" id="NF004325">
    <property type="entry name" value="PRK05718.1"/>
    <property type="match status" value="1"/>
</dbReference>
<dbReference type="SUPFAM" id="SSF51569">
    <property type="entry name" value="Aldolase"/>
    <property type="match status" value="1"/>
</dbReference>
<reference evidence="10" key="1">
    <citation type="submission" date="2016-10" db="EMBL/GenBank/DDBJ databases">
        <authorList>
            <person name="Varghese N."/>
            <person name="Submissions S."/>
        </authorList>
    </citation>
    <scope>NUCLEOTIDE SEQUENCE [LARGE SCALE GENOMIC DNA]</scope>
    <source>
        <strain evidence="10">DSM 18887</strain>
    </source>
</reference>
<dbReference type="Proteomes" id="UP000198749">
    <property type="component" value="Unassembled WGS sequence"/>
</dbReference>
<dbReference type="InterPro" id="IPR013785">
    <property type="entry name" value="Aldolase_TIM"/>
</dbReference>
<evidence type="ECO:0000256" key="2">
    <source>
        <dbReference type="ARBA" id="ARBA00004736"/>
    </source>
</evidence>